<proteinExistence type="predicted"/>
<sequence length="144" mass="16154">MQDAAMAHCPIPIDLSRGLLILPATSFFASTIKRRLSIPRENPIISIYRHHSTSELEAFLVAKEEGESTSCDIGVKKAAISKDLVPSKTNLMHKHRHIYVSRRKFRLTMFPSFVDPALVVAVVVIFLVNGPKKYQFLDKLPVAI</sequence>
<protein>
    <submittedName>
        <fullName evidence="2">Uncharacterized protein</fullName>
    </submittedName>
</protein>
<evidence type="ECO:0000256" key="1">
    <source>
        <dbReference type="SAM" id="Phobius"/>
    </source>
</evidence>
<dbReference type="InterPro" id="IPR007612">
    <property type="entry name" value="LOR"/>
</dbReference>
<dbReference type="Gene3D" id="2.40.160.200">
    <property type="entry name" value="LURP1-related"/>
    <property type="match status" value="1"/>
</dbReference>
<dbReference type="Proteomes" id="UP001396334">
    <property type="component" value="Unassembled WGS sequence"/>
</dbReference>
<keyword evidence="3" id="KW-1185">Reference proteome</keyword>
<dbReference type="Pfam" id="PF04525">
    <property type="entry name" value="LOR"/>
    <property type="match status" value="1"/>
</dbReference>
<comment type="caution">
    <text evidence="2">The sequence shown here is derived from an EMBL/GenBank/DDBJ whole genome shotgun (WGS) entry which is preliminary data.</text>
</comment>
<evidence type="ECO:0000313" key="2">
    <source>
        <dbReference type="EMBL" id="KAK9043378.1"/>
    </source>
</evidence>
<dbReference type="EMBL" id="JBBPBN010000003">
    <property type="protein sequence ID" value="KAK9043378.1"/>
    <property type="molecule type" value="Genomic_DNA"/>
</dbReference>
<gene>
    <name evidence="2" type="ORF">V6N11_071723</name>
</gene>
<feature type="transmembrane region" description="Helical" evidence="1">
    <location>
        <begin position="107"/>
        <end position="128"/>
    </location>
</feature>
<evidence type="ECO:0000313" key="3">
    <source>
        <dbReference type="Proteomes" id="UP001396334"/>
    </source>
</evidence>
<keyword evidence="1" id="KW-1133">Transmembrane helix</keyword>
<keyword evidence="1" id="KW-0472">Membrane</keyword>
<keyword evidence="1" id="KW-0812">Transmembrane</keyword>
<name>A0ABR2U0X1_9ROSI</name>
<accession>A0ABR2U0X1</accession>
<reference evidence="2 3" key="1">
    <citation type="journal article" date="2024" name="G3 (Bethesda)">
        <title>Genome assembly of Hibiscus sabdariffa L. provides insights into metabolisms of medicinal natural products.</title>
        <authorList>
            <person name="Kim T."/>
        </authorList>
    </citation>
    <scope>NUCLEOTIDE SEQUENCE [LARGE SCALE GENOMIC DNA]</scope>
    <source>
        <strain evidence="2">TK-2024</strain>
        <tissue evidence="2">Old leaves</tissue>
    </source>
</reference>
<dbReference type="InterPro" id="IPR038595">
    <property type="entry name" value="LOR_sf"/>
</dbReference>
<organism evidence="2 3">
    <name type="scientific">Hibiscus sabdariffa</name>
    <name type="common">roselle</name>
    <dbReference type="NCBI Taxonomy" id="183260"/>
    <lineage>
        <taxon>Eukaryota</taxon>
        <taxon>Viridiplantae</taxon>
        <taxon>Streptophyta</taxon>
        <taxon>Embryophyta</taxon>
        <taxon>Tracheophyta</taxon>
        <taxon>Spermatophyta</taxon>
        <taxon>Magnoliopsida</taxon>
        <taxon>eudicotyledons</taxon>
        <taxon>Gunneridae</taxon>
        <taxon>Pentapetalae</taxon>
        <taxon>rosids</taxon>
        <taxon>malvids</taxon>
        <taxon>Malvales</taxon>
        <taxon>Malvaceae</taxon>
        <taxon>Malvoideae</taxon>
        <taxon>Hibiscus</taxon>
    </lineage>
</organism>